<dbReference type="EMBL" id="JARQBZ010000044">
    <property type="protein sequence ID" value="MDT2835205.1"/>
    <property type="molecule type" value="Genomic_DNA"/>
</dbReference>
<keyword evidence="1" id="KW-1133">Transmembrane helix</keyword>
<name>A0AAW8U693_9ENTE</name>
<dbReference type="AlphaFoldDB" id="A0AAW8U693"/>
<dbReference type="Pfam" id="PF07155">
    <property type="entry name" value="ECF-ribofla_trS"/>
    <property type="match status" value="1"/>
</dbReference>
<keyword evidence="1" id="KW-0812">Transmembrane</keyword>
<keyword evidence="1" id="KW-0472">Membrane</keyword>
<evidence type="ECO:0000256" key="1">
    <source>
        <dbReference type="SAM" id="Phobius"/>
    </source>
</evidence>
<comment type="caution">
    <text evidence="2">The sequence shown here is derived from an EMBL/GenBank/DDBJ whole genome shotgun (WGS) entry which is preliminary data.</text>
</comment>
<protein>
    <submittedName>
        <fullName evidence="2">ECF transporter S component</fullName>
    </submittedName>
</protein>
<dbReference type="Gene3D" id="1.10.1760.20">
    <property type="match status" value="1"/>
</dbReference>
<evidence type="ECO:0000313" key="2">
    <source>
        <dbReference type="EMBL" id="MDT2835205.1"/>
    </source>
</evidence>
<dbReference type="GO" id="GO:0016020">
    <property type="term" value="C:membrane"/>
    <property type="evidence" value="ECO:0007669"/>
    <property type="project" value="InterPro"/>
</dbReference>
<feature type="transmembrane region" description="Helical" evidence="1">
    <location>
        <begin position="115"/>
        <end position="135"/>
    </location>
</feature>
<feature type="transmembrane region" description="Helical" evidence="1">
    <location>
        <begin position="13"/>
        <end position="34"/>
    </location>
</feature>
<dbReference type="Proteomes" id="UP001268577">
    <property type="component" value="Unassembled WGS sequence"/>
</dbReference>
<gene>
    <name evidence="2" type="ORF">P7H70_14315</name>
</gene>
<feature type="transmembrane region" description="Helical" evidence="1">
    <location>
        <begin position="89"/>
        <end position="108"/>
    </location>
</feature>
<accession>A0AAW8U693</accession>
<sequence length="190" mass="20377">MKTNNIEMNTNKWALSEIVLMGLFSALTVVGTSIRVPLPALIGNPFFHFGLPILCLAVLTLGFVKGSLAGGIGFAIFDVLNGFAAEAPYFVLESFVVGGALALAYIQFKRFKDKAWFIPMIMIFAAIAKIAMTFLKNLVVSLFMGTTLGVATAASVSALYITVINAIAAVIIVTMLYKPVSSLTNKMLKK</sequence>
<reference evidence="2" key="1">
    <citation type="submission" date="2023-03" db="EMBL/GenBank/DDBJ databases">
        <authorList>
            <person name="Shen W."/>
            <person name="Cai J."/>
        </authorList>
    </citation>
    <scope>NUCLEOTIDE SEQUENCE</scope>
    <source>
        <strain evidence="2">P96-3</strain>
    </source>
</reference>
<evidence type="ECO:0000313" key="3">
    <source>
        <dbReference type="Proteomes" id="UP001268577"/>
    </source>
</evidence>
<organism evidence="2 3">
    <name type="scientific">Vagococcus carniphilus</name>
    <dbReference type="NCBI Taxonomy" id="218144"/>
    <lineage>
        <taxon>Bacteria</taxon>
        <taxon>Bacillati</taxon>
        <taxon>Bacillota</taxon>
        <taxon>Bacilli</taxon>
        <taxon>Lactobacillales</taxon>
        <taxon>Enterococcaceae</taxon>
        <taxon>Vagococcus</taxon>
    </lineage>
</organism>
<proteinExistence type="predicted"/>
<feature type="transmembrane region" description="Helical" evidence="1">
    <location>
        <begin position="155"/>
        <end position="177"/>
    </location>
</feature>
<dbReference type="RefSeq" id="WP_311874802.1">
    <property type="nucleotide sequence ID" value="NZ_JARQBZ010000044.1"/>
</dbReference>
<dbReference type="InterPro" id="IPR009825">
    <property type="entry name" value="ECF_substrate-spec-like"/>
</dbReference>
<feature type="transmembrane region" description="Helical" evidence="1">
    <location>
        <begin position="46"/>
        <end position="77"/>
    </location>
</feature>